<sequence length="359" mass="37229">MKLRTRAIAVSAALLLPGTALTACAGTADNSSSSGDSGGEVTLALVAYSTPQAAYEQLIAAFQKTDAGKKVKFTQSYGASGDQSRAVASGLKADIVAFSLEPDITRLVTAKLVDASWNSDQYKGMITDSVAVIGTRKGNPKNLKTWDDLAKPGVQVLTPNPFTSGGAKWNILAGYGAKSKKGTDPQAGATYLDALFHNVPVQDNSGRASLQTFTSGKGDAFISYENEALFAQKNGQAVDYTVPDDTILIENPIAVTSNSAHPTEAKAFLDFLHTPAAQKIYAENGYRPVVKDAGGPSFPTPSGLFTIGDLGGWSKVNKELFDPGQSVMASIEQKLGVSTSAAPTAAASKSAAPSPAASK</sequence>
<dbReference type="NCBIfam" id="TIGR00971">
    <property type="entry name" value="3a0106s03"/>
    <property type="match status" value="1"/>
</dbReference>
<evidence type="ECO:0000256" key="4">
    <source>
        <dbReference type="ARBA" id="ARBA00022729"/>
    </source>
</evidence>
<feature type="signal peptide" evidence="6">
    <location>
        <begin position="1"/>
        <end position="22"/>
    </location>
</feature>
<organism evidence="7 8">
    <name type="scientific">Dactylosporangium darangshiense</name>
    <dbReference type="NCBI Taxonomy" id="579108"/>
    <lineage>
        <taxon>Bacteria</taxon>
        <taxon>Bacillati</taxon>
        <taxon>Actinomycetota</taxon>
        <taxon>Actinomycetes</taxon>
        <taxon>Micromonosporales</taxon>
        <taxon>Micromonosporaceae</taxon>
        <taxon>Dactylosporangium</taxon>
    </lineage>
</organism>
<evidence type="ECO:0000313" key="7">
    <source>
        <dbReference type="EMBL" id="GAA4256788.1"/>
    </source>
</evidence>
<comment type="similarity">
    <text evidence="2">Belongs to the prokaryotic sulfate-binding protein family.</text>
</comment>
<comment type="subcellular location">
    <subcellularLocation>
        <location evidence="1">Periplasm</location>
    </subcellularLocation>
</comment>
<dbReference type="PANTHER" id="PTHR30368:SF2">
    <property type="entry name" value="SULFATE-BINDING PROTEIN"/>
    <property type="match status" value="1"/>
</dbReference>
<keyword evidence="4 6" id="KW-0732">Signal</keyword>
<dbReference type="EMBL" id="BAABAT010000025">
    <property type="protein sequence ID" value="GAA4256788.1"/>
    <property type="molecule type" value="Genomic_DNA"/>
</dbReference>
<feature type="chain" id="PRO_5045120695" evidence="6">
    <location>
        <begin position="23"/>
        <end position="359"/>
    </location>
</feature>
<dbReference type="PANTHER" id="PTHR30368">
    <property type="entry name" value="SULFATE-BINDING PROTEIN"/>
    <property type="match status" value="1"/>
</dbReference>
<evidence type="ECO:0000256" key="2">
    <source>
        <dbReference type="ARBA" id="ARBA00006099"/>
    </source>
</evidence>
<dbReference type="InterPro" id="IPR005669">
    <property type="entry name" value="Thiosulph/SO4-bd"/>
</dbReference>
<reference evidence="8" key="1">
    <citation type="journal article" date="2019" name="Int. J. Syst. Evol. Microbiol.">
        <title>The Global Catalogue of Microorganisms (GCM) 10K type strain sequencing project: providing services to taxonomists for standard genome sequencing and annotation.</title>
        <authorList>
            <consortium name="The Broad Institute Genomics Platform"/>
            <consortium name="The Broad Institute Genome Sequencing Center for Infectious Disease"/>
            <person name="Wu L."/>
            <person name="Ma J."/>
        </authorList>
    </citation>
    <scope>NUCLEOTIDE SEQUENCE [LARGE SCALE GENOMIC DNA]</scope>
    <source>
        <strain evidence="8">JCM 17441</strain>
    </source>
</reference>
<comment type="caution">
    <text evidence="7">The sequence shown here is derived from an EMBL/GenBank/DDBJ whole genome shotgun (WGS) entry which is preliminary data.</text>
</comment>
<protein>
    <submittedName>
        <fullName evidence="7">Sulfate ABC transporter substrate-binding protein</fullName>
    </submittedName>
</protein>
<name>A0ABP8DIM0_9ACTN</name>
<gene>
    <name evidence="7" type="ORF">GCM10022255_071030</name>
</gene>
<dbReference type="RefSeq" id="WP_345133752.1">
    <property type="nucleotide sequence ID" value="NZ_BAABAT010000025.1"/>
</dbReference>
<evidence type="ECO:0000313" key="8">
    <source>
        <dbReference type="Proteomes" id="UP001500620"/>
    </source>
</evidence>
<accession>A0ABP8DIM0</accession>
<evidence type="ECO:0000256" key="1">
    <source>
        <dbReference type="ARBA" id="ARBA00004418"/>
    </source>
</evidence>
<dbReference type="Gene3D" id="3.40.190.10">
    <property type="entry name" value="Periplasmic binding protein-like II"/>
    <property type="match status" value="2"/>
</dbReference>
<dbReference type="SUPFAM" id="SSF53850">
    <property type="entry name" value="Periplasmic binding protein-like II"/>
    <property type="match status" value="1"/>
</dbReference>
<keyword evidence="5" id="KW-0574">Periplasm</keyword>
<keyword evidence="3" id="KW-0813">Transport</keyword>
<proteinExistence type="inferred from homology"/>
<keyword evidence="8" id="KW-1185">Reference proteome</keyword>
<dbReference type="Proteomes" id="UP001500620">
    <property type="component" value="Unassembled WGS sequence"/>
</dbReference>
<dbReference type="Pfam" id="PF13531">
    <property type="entry name" value="SBP_bac_11"/>
    <property type="match status" value="1"/>
</dbReference>
<evidence type="ECO:0000256" key="3">
    <source>
        <dbReference type="ARBA" id="ARBA00022448"/>
    </source>
</evidence>
<evidence type="ECO:0000256" key="6">
    <source>
        <dbReference type="SAM" id="SignalP"/>
    </source>
</evidence>
<evidence type="ECO:0000256" key="5">
    <source>
        <dbReference type="ARBA" id="ARBA00022764"/>
    </source>
</evidence>
<dbReference type="PROSITE" id="PS51257">
    <property type="entry name" value="PROKAR_LIPOPROTEIN"/>
    <property type="match status" value="1"/>
</dbReference>